<accession>Q7UTJ0</accession>
<dbReference type="KEGG" id="rba:RB3851"/>
<dbReference type="EnsemblBacteria" id="CAD73446">
    <property type="protein sequence ID" value="CAD73446"/>
    <property type="gene ID" value="RB3851"/>
</dbReference>
<organism evidence="1 2">
    <name type="scientific">Rhodopirellula baltica (strain DSM 10527 / NCIMB 13988 / SH1)</name>
    <dbReference type="NCBI Taxonomy" id="243090"/>
    <lineage>
        <taxon>Bacteria</taxon>
        <taxon>Pseudomonadati</taxon>
        <taxon>Planctomycetota</taxon>
        <taxon>Planctomycetia</taxon>
        <taxon>Pirellulales</taxon>
        <taxon>Pirellulaceae</taxon>
        <taxon>Rhodopirellula</taxon>
    </lineage>
</organism>
<evidence type="ECO:0000313" key="1">
    <source>
        <dbReference type="EMBL" id="CAD73446.1"/>
    </source>
</evidence>
<dbReference type="Proteomes" id="UP000001025">
    <property type="component" value="Chromosome"/>
</dbReference>
<name>Q7UTJ0_RHOBA</name>
<dbReference type="AlphaFoldDB" id="Q7UTJ0"/>
<evidence type="ECO:0000313" key="2">
    <source>
        <dbReference type="Proteomes" id="UP000001025"/>
    </source>
</evidence>
<reference evidence="1 2" key="1">
    <citation type="journal article" date="2003" name="Proc. Natl. Acad. Sci. U.S.A.">
        <title>Complete genome sequence of the marine planctomycete Pirellula sp. strain 1.</title>
        <authorList>
            <person name="Gloeckner F.O."/>
            <person name="Kube M."/>
            <person name="Bauer M."/>
            <person name="Teeling H."/>
            <person name="Lombardot T."/>
            <person name="Ludwig W."/>
            <person name="Gade D."/>
            <person name="Beck A."/>
            <person name="Borzym K."/>
            <person name="Heitmann K."/>
            <person name="Rabus R."/>
            <person name="Schlesner H."/>
            <person name="Amann R."/>
            <person name="Reinhardt R."/>
        </authorList>
    </citation>
    <scope>NUCLEOTIDE SEQUENCE [LARGE SCALE GENOMIC DNA]</scope>
    <source>
        <strain evidence="2">DSM 10527 / NCIMB 13988 / SH1</strain>
    </source>
</reference>
<proteinExistence type="predicted"/>
<dbReference type="HOGENOM" id="CLU_2668615_0_0_0"/>
<gene>
    <name evidence="1" type="ordered locus">RB3851</name>
</gene>
<keyword evidence="2" id="KW-1185">Reference proteome</keyword>
<sequence>MLRWLFDPRLECVLHALHPSRSWVGDRYHLLLKSSFRQADRILSAFDLFGHAFLLPTDCESTSQSERSLERWLGW</sequence>
<dbReference type="InParanoid" id="Q7UTJ0"/>
<dbReference type="EMBL" id="BX294139">
    <property type="protein sequence ID" value="CAD73446.1"/>
    <property type="molecule type" value="Genomic_DNA"/>
</dbReference>
<protein>
    <submittedName>
        <fullName evidence="1">Uncharacterized protein</fullName>
    </submittedName>
</protein>